<keyword evidence="2" id="KW-0677">Repeat</keyword>
<evidence type="ECO:0000256" key="2">
    <source>
        <dbReference type="ARBA" id="ARBA00022737"/>
    </source>
</evidence>
<dbReference type="InterPro" id="IPR001680">
    <property type="entry name" value="WD40_rpt"/>
</dbReference>
<evidence type="ECO:0000256" key="1">
    <source>
        <dbReference type="ARBA" id="ARBA00022574"/>
    </source>
</evidence>
<dbReference type="InterPro" id="IPR037626">
    <property type="entry name" value="NUP37"/>
</dbReference>
<dbReference type="PANTHER" id="PTHR22806">
    <property type="entry name" value="NUCLEOPORIN NUP37 P37 -RELATED"/>
    <property type="match status" value="1"/>
</dbReference>
<keyword evidence="5" id="KW-1185">Reference proteome</keyword>
<dbReference type="InterPro" id="IPR036322">
    <property type="entry name" value="WD40_repeat_dom_sf"/>
</dbReference>
<organism evidence="4 5">
    <name type="scientific">Gymnopilus dilepis</name>
    <dbReference type="NCBI Taxonomy" id="231916"/>
    <lineage>
        <taxon>Eukaryota</taxon>
        <taxon>Fungi</taxon>
        <taxon>Dikarya</taxon>
        <taxon>Basidiomycota</taxon>
        <taxon>Agaricomycotina</taxon>
        <taxon>Agaricomycetes</taxon>
        <taxon>Agaricomycetidae</taxon>
        <taxon>Agaricales</taxon>
        <taxon>Agaricineae</taxon>
        <taxon>Hymenogastraceae</taxon>
        <taxon>Gymnopilus</taxon>
    </lineage>
</organism>
<name>A0A409W6M5_9AGAR</name>
<comment type="caution">
    <text evidence="4">The sequence shown here is derived from an EMBL/GenBank/DDBJ whole genome shotgun (WGS) entry which is preliminary data.</text>
</comment>
<protein>
    <submittedName>
        <fullName evidence="4">Uncharacterized protein</fullName>
    </submittedName>
</protein>
<dbReference type="GO" id="GO:0031080">
    <property type="term" value="C:nuclear pore outer ring"/>
    <property type="evidence" value="ECO:0007669"/>
    <property type="project" value="InterPro"/>
</dbReference>
<dbReference type="OrthoDB" id="340259at2759"/>
<dbReference type="InterPro" id="IPR015943">
    <property type="entry name" value="WD40/YVTN_repeat-like_dom_sf"/>
</dbReference>
<gene>
    <name evidence="4" type="ORF">CVT26_006756</name>
</gene>
<reference evidence="4 5" key="1">
    <citation type="journal article" date="2018" name="Evol. Lett.">
        <title>Horizontal gene cluster transfer increased hallucinogenic mushroom diversity.</title>
        <authorList>
            <person name="Reynolds H.T."/>
            <person name="Vijayakumar V."/>
            <person name="Gluck-Thaler E."/>
            <person name="Korotkin H.B."/>
            <person name="Matheny P.B."/>
            <person name="Slot J.C."/>
        </authorList>
    </citation>
    <scope>NUCLEOTIDE SEQUENCE [LARGE SCALE GENOMIC DNA]</scope>
    <source>
        <strain evidence="4 5">SRW20</strain>
    </source>
</reference>
<sequence length="381" mass="41778">MDLHFNHPTLIHVLRPARHSAAADLVALGGEHSVEVIQVTDTACRLLATFHIGTRITALAWSSRSVSPSTSDEWVIELAAASADFGLHLLTKSSQEQEDIFPFGGGLSGHHGKVNDIVFCGGWDEDSSRYVATVSDDKMLMVWDLHPTIDIHSVGHSPEPAPGADFEMTPMPPPRPQPTAYVIPFPHPLTTIRAHPATSKEFLVADCRGSVFLTDWRSDPDEADSEGVLRHSSLIELIEPSTLATACMSTMKQWSASIDWRVDAIDIVGGVYGNKFVIWDISKLRGGVPDKIGNSFVEGGRLFRWCQTHPEYFAISSQASNKGALLHVHNSNYVQSPPTSFTVRTKPHFIRDFDFLALSGIPRIAAAVGQTAYIFRMGEDT</sequence>
<keyword evidence="1 3" id="KW-0853">WD repeat</keyword>
<evidence type="ECO:0000313" key="5">
    <source>
        <dbReference type="Proteomes" id="UP000284706"/>
    </source>
</evidence>
<dbReference type="PANTHER" id="PTHR22806:SF0">
    <property type="entry name" value="NUCLEOPORIN NUP37"/>
    <property type="match status" value="1"/>
</dbReference>
<dbReference type="AlphaFoldDB" id="A0A409W6M5"/>
<dbReference type="Gene3D" id="2.130.10.10">
    <property type="entry name" value="YVTN repeat-like/Quinoprotein amine dehydrogenase"/>
    <property type="match status" value="1"/>
</dbReference>
<evidence type="ECO:0000313" key="4">
    <source>
        <dbReference type="EMBL" id="PPQ74174.1"/>
    </source>
</evidence>
<dbReference type="SUPFAM" id="SSF50978">
    <property type="entry name" value="WD40 repeat-like"/>
    <property type="match status" value="1"/>
</dbReference>
<dbReference type="InParanoid" id="A0A409W6M5"/>
<feature type="repeat" description="WD" evidence="3">
    <location>
        <begin position="107"/>
        <end position="145"/>
    </location>
</feature>
<dbReference type="Proteomes" id="UP000284706">
    <property type="component" value="Unassembled WGS sequence"/>
</dbReference>
<accession>A0A409W6M5</accession>
<proteinExistence type="predicted"/>
<dbReference type="InterPro" id="IPR019775">
    <property type="entry name" value="WD40_repeat_CS"/>
</dbReference>
<dbReference type="PROSITE" id="PS50082">
    <property type="entry name" value="WD_REPEATS_2"/>
    <property type="match status" value="1"/>
</dbReference>
<evidence type="ECO:0000256" key="3">
    <source>
        <dbReference type="PROSITE-ProRule" id="PRU00221"/>
    </source>
</evidence>
<dbReference type="EMBL" id="NHYE01005358">
    <property type="protein sequence ID" value="PPQ74174.1"/>
    <property type="molecule type" value="Genomic_DNA"/>
</dbReference>
<dbReference type="STRING" id="231916.A0A409W6M5"/>
<dbReference type="PROSITE" id="PS00678">
    <property type="entry name" value="WD_REPEATS_1"/>
    <property type="match status" value="1"/>
</dbReference>